<feature type="compositionally biased region" description="Basic and acidic residues" evidence="1">
    <location>
        <begin position="96"/>
        <end position="110"/>
    </location>
</feature>
<keyword evidence="2" id="KW-1185">Reference proteome</keyword>
<organism evidence="2 3">
    <name type="scientific">Trichobilharzia regenti</name>
    <name type="common">Nasal bird schistosome</name>
    <dbReference type="NCBI Taxonomy" id="157069"/>
    <lineage>
        <taxon>Eukaryota</taxon>
        <taxon>Metazoa</taxon>
        <taxon>Spiralia</taxon>
        <taxon>Lophotrochozoa</taxon>
        <taxon>Platyhelminthes</taxon>
        <taxon>Trematoda</taxon>
        <taxon>Digenea</taxon>
        <taxon>Strigeidida</taxon>
        <taxon>Schistosomatoidea</taxon>
        <taxon>Schistosomatidae</taxon>
        <taxon>Trichobilharzia</taxon>
    </lineage>
</organism>
<feature type="region of interest" description="Disordered" evidence="1">
    <location>
        <begin position="86"/>
        <end position="118"/>
    </location>
</feature>
<feature type="compositionally biased region" description="Polar residues" evidence="1">
    <location>
        <begin position="26"/>
        <end position="37"/>
    </location>
</feature>
<dbReference type="WBParaSite" id="TREG1_105360.1">
    <property type="protein sequence ID" value="TREG1_105360.1"/>
    <property type="gene ID" value="TREG1_105360"/>
</dbReference>
<name>A0AA85ISM8_TRIRE</name>
<reference evidence="2" key="1">
    <citation type="submission" date="2022-06" db="EMBL/GenBank/DDBJ databases">
        <authorList>
            <person name="Berger JAMES D."/>
            <person name="Berger JAMES D."/>
        </authorList>
    </citation>
    <scope>NUCLEOTIDE SEQUENCE [LARGE SCALE GENOMIC DNA]</scope>
</reference>
<accession>A0AA85ISM8</accession>
<protein>
    <submittedName>
        <fullName evidence="3">Uncharacterized protein</fullName>
    </submittedName>
</protein>
<evidence type="ECO:0000256" key="1">
    <source>
        <dbReference type="SAM" id="MobiDB-lite"/>
    </source>
</evidence>
<feature type="region of interest" description="Disordered" evidence="1">
    <location>
        <begin position="1"/>
        <end position="37"/>
    </location>
</feature>
<proteinExistence type="predicted"/>
<dbReference type="AlphaFoldDB" id="A0AA85ISM8"/>
<dbReference type="Proteomes" id="UP000050795">
    <property type="component" value="Unassembled WGS sequence"/>
</dbReference>
<evidence type="ECO:0000313" key="2">
    <source>
        <dbReference type="Proteomes" id="UP000050795"/>
    </source>
</evidence>
<sequence length="254" mass="27952">MSVSQTTDTEKSVDSPQLPIRKRLRTQSLSSGYPSTWLSPPSALPRVQKHVISSEFCAPTCPPRIKSPSSNRKVCEIAPWNTLESYAPDSLSPTKESYKQDEVVSFRDEPSSSLSFPLPAPTTEISNVKVKLSLSSQNLSSDADDDPGCTEFLNGTYSIDSTTHISSRLSNSNNINKMENGSDREIPEALKNNLSYLQQLGNFSAKNNLPSPNSECEREQLKTHLLEALKLVGALSLVVPWPTVAIVLEEERCL</sequence>
<evidence type="ECO:0000313" key="3">
    <source>
        <dbReference type="WBParaSite" id="TREG1_105360.1"/>
    </source>
</evidence>
<reference evidence="3" key="2">
    <citation type="submission" date="2023-11" db="UniProtKB">
        <authorList>
            <consortium name="WormBaseParasite"/>
        </authorList>
    </citation>
    <scope>IDENTIFICATION</scope>
</reference>